<evidence type="ECO:0000313" key="1">
    <source>
        <dbReference type="EMBL" id="RWR06710.1"/>
    </source>
</evidence>
<protein>
    <submittedName>
        <fullName evidence="1">Uncharacterized protein</fullName>
    </submittedName>
</protein>
<proteinExistence type="predicted"/>
<evidence type="ECO:0000313" key="2">
    <source>
        <dbReference type="Proteomes" id="UP000273811"/>
    </source>
</evidence>
<dbReference type="SUPFAM" id="SSF160713">
    <property type="entry name" value="YqaI-like"/>
    <property type="match status" value="1"/>
</dbReference>
<dbReference type="OrthoDB" id="2454838at2"/>
<dbReference type="Pfam" id="PF09466">
    <property type="entry name" value="Yqai"/>
    <property type="match status" value="1"/>
</dbReference>
<dbReference type="Gene3D" id="3.30.40.30">
    <property type="entry name" value="YqaI domain"/>
    <property type="match status" value="1"/>
</dbReference>
<dbReference type="RefSeq" id="WP_120074604.1">
    <property type="nucleotide sequence ID" value="NZ_CP126113.1"/>
</dbReference>
<dbReference type="Proteomes" id="UP000273811">
    <property type="component" value="Unassembled WGS sequence"/>
</dbReference>
<dbReference type="InterPro" id="IPR023118">
    <property type="entry name" value="YqaI_dom_sf"/>
</dbReference>
<organism evidence="1 2">
    <name type="scientific">Siminovitchia fortis</name>
    <dbReference type="NCBI Taxonomy" id="254758"/>
    <lineage>
        <taxon>Bacteria</taxon>
        <taxon>Bacillati</taxon>
        <taxon>Bacillota</taxon>
        <taxon>Bacilli</taxon>
        <taxon>Bacillales</taxon>
        <taxon>Bacillaceae</taxon>
        <taxon>Siminovitchia</taxon>
    </lineage>
</organism>
<sequence length="55" mass="6577">MPEKQSKHWGSDWRGNEVLEGDQIVHDPQLDEVFLMGDLFKYLKEKYGFEFMKAE</sequence>
<dbReference type="AlphaFoldDB" id="A0A443IMV1"/>
<accession>A0A443IMV1</accession>
<reference evidence="1" key="1">
    <citation type="submission" date="2018-12" db="EMBL/GenBank/DDBJ databases">
        <authorList>
            <person name="Sun L."/>
            <person name="Chen Z."/>
        </authorList>
    </citation>
    <scope>NUCLEOTIDE SEQUENCE [LARGE SCALE GENOMIC DNA]</scope>
    <source>
        <strain evidence="1">DSM 16012</strain>
    </source>
</reference>
<gene>
    <name evidence="1" type="ORF">D4N35_013670</name>
</gene>
<keyword evidence="2" id="KW-1185">Reference proteome</keyword>
<dbReference type="EMBL" id="QYTU02000034">
    <property type="protein sequence ID" value="RWR06710.1"/>
    <property type="molecule type" value="Genomic_DNA"/>
</dbReference>
<name>A0A443IMV1_9BACI</name>
<dbReference type="InterPro" id="IPR018474">
    <property type="entry name" value="Uncharacterised_Yqai"/>
</dbReference>
<comment type="caution">
    <text evidence="1">The sequence shown here is derived from an EMBL/GenBank/DDBJ whole genome shotgun (WGS) entry which is preliminary data.</text>
</comment>